<keyword evidence="5" id="KW-1185">Reference proteome</keyword>
<protein>
    <submittedName>
        <fullName evidence="4">Glutaredoxin family protein</fullName>
    </submittedName>
</protein>
<sequence>MTSVSMSALGFAALALAAGVWVLGGRHAGNGREEKKVAPSVQIPSTIEVSDDEEDDLWEHIASILEARKRGSGHSKLSAEDDEEVWRIIEQIVAARARSHPAFQSPDKASTLSVKELRRWFESQAVERAGQSNSAKARGERGLRKPGELENEPLVEGKNGLHRQGENGVQGRGQNGHRESSYGEKISVKAVLSDEESPNSKREWAALKEAALLGNNFGRAGGEEGRDVKSKEDPLGERREVGTASTARKKSEAEAAEAAPKASKIVRRRKSIPSESDLNAMVANLDENGGQSEREKGEERKEDADERHSNGDQGKKVAVNGDTGLEQVSVSGGSEYRGPAGGEDRVVVYMTSVRAVRKTFEECATVRQIFHGFSIAVDERDISIHLPYRQEMRDLMGGRLVNVPQVFIRGKHIGGVQEVRFLADEKKMHELLVGMPRIKFTEECGGCGGGKFLPCVDCRGSRKIIVGDKVETCFACNEYGLIRCPMCA</sequence>
<reference evidence="4 5" key="1">
    <citation type="journal article" date="2014" name="Nat. Commun.">
        <title>Klebsormidium flaccidum genome reveals primary factors for plant terrestrial adaptation.</title>
        <authorList>
            <person name="Hori K."/>
            <person name="Maruyama F."/>
            <person name="Fujisawa T."/>
            <person name="Togashi T."/>
            <person name="Yamamoto N."/>
            <person name="Seo M."/>
            <person name="Sato S."/>
            <person name="Yamada T."/>
            <person name="Mori H."/>
            <person name="Tajima N."/>
            <person name="Moriyama T."/>
            <person name="Ikeuchi M."/>
            <person name="Watanabe M."/>
            <person name="Wada H."/>
            <person name="Kobayashi K."/>
            <person name="Saito M."/>
            <person name="Masuda T."/>
            <person name="Sasaki-Sekimoto Y."/>
            <person name="Mashiguchi K."/>
            <person name="Awai K."/>
            <person name="Shimojima M."/>
            <person name="Masuda S."/>
            <person name="Iwai M."/>
            <person name="Nobusawa T."/>
            <person name="Narise T."/>
            <person name="Kondo S."/>
            <person name="Saito H."/>
            <person name="Sato R."/>
            <person name="Murakawa M."/>
            <person name="Ihara Y."/>
            <person name="Oshima-Yamada Y."/>
            <person name="Ohtaka K."/>
            <person name="Satoh M."/>
            <person name="Sonobe K."/>
            <person name="Ishii M."/>
            <person name="Ohtani R."/>
            <person name="Kanamori-Sato M."/>
            <person name="Honoki R."/>
            <person name="Miyazaki D."/>
            <person name="Mochizuki H."/>
            <person name="Umetsu J."/>
            <person name="Higashi K."/>
            <person name="Shibata D."/>
            <person name="Kamiya Y."/>
            <person name="Sato N."/>
            <person name="Nakamura Y."/>
            <person name="Tabata S."/>
            <person name="Ida S."/>
            <person name="Kurokawa K."/>
            <person name="Ohta H."/>
        </authorList>
    </citation>
    <scope>NUCLEOTIDE SEQUENCE [LARGE SCALE GENOMIC DNA]</scope>
    <source>
        <strain evidence="4 5">NIES-2285</strain>
    </source>
</reference>
<feature type="region of interest" description="Disordered" evidence="1">
    <location>
        <begin position="216"/>
        <end position="337"/>
    </location>
</feature>
<dbReference type="OrthoDB" id="423313at2759"/>
<evidence type="ECO:0000313" key="5">
    <source>
        <dbReference type="Proteomes" id="UP000054558"/>
    </source>
</evidence>
<name>A0A1Y1IS67_KLENI</name>
<feature type="domain" description="Glutaredoxin" evidence="3">
    <location>
        <begin position="346"/>
        <end position="413"/>
    </location>
</feature>
<feature type="region of interest" description="Disordered" evidence="1">
    <location>
        <begin position="126"/>
        <end position="201"/>
    </location>
</feature>
<evidence type="ECO:0000259" key="3">
    <source>
        <dbReference type="Pfam" id="PF00462"/>
    </source>
</evidence>
<dbReference type="EMBL" id="DF237941">
    <property type="protein sequence ID" value="GAQ92359.1"/>
    <property type="molecule type" value="Genomic_DNA"/>
</dbReference>
<feature type="compositionally biased region" description="Basic and acidic residues" evidence="1">
    <location>
        <begin position="292"/>
        <end position="315"/>
    </location>
</feature>
<dbReference type="PROSITE" id="PS51354">
    <property type="entry name" value="GLUTAREDOXIN_2"/>
    <property type="match status" value="1"/>
</dbReference>
<dbReference type="STRING" id="105231.A0A1Y1IS67"/>
<dbReference type="Pfam" id="PF23733">
    <property type="entry name" value="GRXCR1-2_C"/>
    <property type="match status" value="1"/>
</dbReference>
<dbReference type="Pfam" id="PF00462">
    <property type="entry name" value="Glutaredoxin"/>
    <property type="match status" value="1"/>
</dbReference>
<dbReference type="InterPro" id="IPR036249">
    <property type="entry name" value="Thioredoxin-like_sf"/>
</dbReference>
<dbReference type="SUPFAM" id="SSF52833">
    <property type="entry name" value="Thioredoxin-like"/>
    <property type="match status" value="1"/>
</dbReference>
<proteinExistence type="predicted"/>
<dbReference type="Gene3D" id="3.40.30.10">
    <property type="entry name" value="Glutaredoxin"/>
    <property type="match status" value="1"/>
</dbReference>
<evidence type="ECO:0000256" key="2">
    <source>
        <dbReference type="SAM" id="SignalP"/>
    </source>
</evidence>
<evidence type="ECO:0000313" key="4">
    <source>
        <dbReference type="EMBL" id="GAQ92359.1"/>
    </source>
</evidence>
<dbReference type="PANTHER" id="PTHR45669:SF22">
    <property type="entry name" value="GLUTAREDOXIN DOMAIN-CONTAINING CYSTEINE-RICH PROTEIN CG12206-RELATED"/>
    <property type="match status" value="1"/>
</dbReference>
<dbReference type="PANTHER" id="PTHR45669">
    <property type="entry name" value="GLUTAREDOXIN DOMAIN-CONTAINING CYSTEINE-RICH PROTEIN CG12206-RELATED"/>
    <property type="match status" value="1"/>
</dbReference>
<feature type="compositionally biased region" description="Basic and acidic residues" evidence="1">
    <location>
        <begin position="221"/>
        <end position="241"/>
    </location>
</feature>
<organism evidence="4 5">
    <name type="scientific">Klebsormidium nitens</name>
    <name type="common">Green alga</name>
    <name type="synonym">Ulothrix nitens</name>
    <dbReference type="NCBI Taxonomy" id="105231"/>
    <lineage>
        <taxon>Eukaryota</taxon>
        <taxon>Viridiplantae</taxon>
        <taxon>Streptophyta</taxon>
        <taxon>Klebsormidiophyceae</taxon>
        <taxon>Klebsormidiales</taxon>
        <taxon>Klebsormidiaceae</taxon>
        <taxon>Klebsormidium</taxon>
    </lineage>
</organism>
<accession>A0A1Y1IS67</accession>
<evidence type="ECO:0000256" key="1">
    <source>
        <dbReference type="SAM" id="MobiDB-lite"/>
    </source>
</evidence>
<feature type="chain" id="PRO_5013322128" evidence="2">
    <location>
        <begin position="18"/>
        <end position="488"/>
    </location>
</feature>
<dbReference type="AlphaFoldDB" id="A0A1Y1IS67"/>
<feature type="compositionally biased region" description="Basic and acidic residues" evidence="1">
    <location>
        <begin position="137"/>
        <end position="148"/>
    </location>
</feature>
<gene>
    <name evidence="4" type="ORF">KFL_009920030</name>
</gene>
<dbReference type="Proteomes" id="UP000054558">
    <property type="component" value="Unassembled WGS sequence"/>
</dbReference>
<dbReference type="InterPro" id="IPR002109">
    <property type="entry name" value="Glutaredoxin"/>
</dbReference>
<keyword evidence="2" id="KW-0732">Signal</keyword>
<feature type="signal peptide" evidence="2">
    <location>
        <begin position="1"/>
        <end position="17"/>
    </location>
</feature>